<sequence length="70" mass="8018">MPYMDSTRYAQESQAAEQNLDKTPDETMDEHSDDSSDKSSNELSDDFQALINLQEKFLRTLSMDRSKPPS</sequence>
<reference evidence="2" key="2">
    <citation type="submission" date="2021-08" db="EMBL/GenBank/DDBJ databases">
        <authorList>
            <person name="Gostincar C."/>
            <person name="Sun X."/>
            <person name="Song Z."/>
            <person name="Gunde-Cimerman N."/>
        </authorList>
    </citation>
    <scope>NUCLEOTIDE SEQUENCE</scope>
    <source>
        <strain evidence="2">EXF-9298</strain>
    </source>
</reference>
<comment type="caution">
    <text evidence="2">The sequence shown here is derived from an EMBL/GenBank/DDBJ whole genome shotgun (WGS) entry which is preliminary data.</text>
</comment>
<feature type="compositionally biased region" description="Basic and acidic residues" evidence="1">
    <location>
        <begin position="19"/>
        <end position="40"/>
    </location>
</feature>
<keyword evidence="3" id="KW-1185">Reference proteome</keyword>
<feature type="non-terminal residue" evidence="2">
    <location>
        <position position="70"/>
    </location>
</feature>
<protein>
    <submittedName>
        <fullName evidence="2">Uncharacterized protein</fullName>
    </submittedName>
</protein>
<evidence type="ECO:0000313" key="2">
    <source>
        <dbReference type="EMBL" id="KAG9972450.1"/>
    </source>
</evidence>
<name>A0A9P8JQF9_AURME</name>
<dbReference type="Proteomes" id="UP000729357">
    <property type="component" value="Unassembled WGS sequence"/>
</dbReference>
<gene>
    <name evidence="2" type="ORF">KCU98_g13236</name>
</gene>
<organism evidence="2 3">
    <name type="scientific">Aureobasidium melanogenum</name>
    <name type="common">Aureobasidium pullulans var. melanogenum</name>
    <dbReference type="NCBI Taxonomy" id="46634"/>
    <lineage>
        <taxon>Eukaryota</taxon>
        <taxon>Fungi</taxon>
        <taxon>Dikarya</taxon>
        <taxon>Ascomycota</taxon>
        <taxon>Pezizomycotina</taxon>
        <taxon>Dothideomycetes</taxon>
        <taxon>Dothideomycetidae</taxon>
        <taxon>Dothideales</taxon>
        <taxon>Saccotheciaceae</taxon>
        <taxon>Aureobasidium</taxon>
    </lineage>
</organism>
<feature type="region of interest" description="Disordered" evidence="1">
    <location>
        <begin position="1"/>
        <end position="47"/>
    </location>
</feature>
<proteinExistence type="predicted"/>
<evidence type="ECO:0000256" key="1">
    <source>
        <dbReference type="SAM" id="MobiDB-lite"/>
    </source>
</evidence>
<feature type="compositionally biased region" description="Polar residues" evidence="1">
    <location>
        <begin position="8"/>
        <end position="17"/>
    </location>
</feature>
<reference evidence="2" key="1">
    <citation type="journal article" date="2021" name="J Fungi (Basel)">
        <title>Virulence traits and population genomics of the black yeast Aureobasidium melanogenum.</title>
        <authorList>
            <person name="Cernosa A."/>
            <person name="Sun X."/>
            <person name="Gostincar C."/>
            <person name="Fang C."/>
            <person name="Gunde-Cimerman N."/>
            <person name="Song Z."/>
        </authorList>
    </citation>
    <scope>NUCLEOTIDE SEQUENCE</scope>
    <source>
        <strain evidence="2">EXF-9298</strain>
    </source>
</reference>
<evidence type="ECO:0000313" key="3">
    <source>
        <dbReference type="Proteomes" id="UP000729357"/>
    </source>
</evidence>
<dbReference type="AlphaFoldDB" id="A0A9P8JQF9"/>
<dbReference type="EMBL" id="JAHFXS010002402">
    <property type="protein sequence ID" value="KAG9972450.1"/>
    <property type="molecule type" value="Genomic_DNA"/>
</dbReference>
<accession>A0A9P8JQF9</accession>